<evidence type="ECO:0000256" key="1">
    <source>
        <dbReference type="SAM" id="MobiDB-lite"/>
    </source>
</evidence>
<dbReference type="GO" id="GO:0005743">
    <property type="term" value="C:mitochondrial inner membrane"/>
    <property type="evidence" value="ECO:0007669"/>
    <property type="project" value="InterPro"/>
</dbReference>
<dbReference type="Proteomes" id="UP000198406">
    <property type="component" value="Unassembled WGS sequence"/>
</dbReference>
<comment type="caution">
    <text evidence="2">The sequence shown here is derived from an EMBL/GenBank/DDBJ whole genome shotgun (WGS) entry which is preliminary data.</text>
</comment>
<gene>
    <name evidence="2" type="ORF">FisN_8Lh268</name>
</gene>
<feature type="region of interest" description="Disordered" evidence="1">
    <location>
        <begin position="50"/>
        <end position="101"/>
    </location>
</feature>
<protein>
    <submittedName>
        <fullName evidence="2">Uncharacterized protein</fullName>
    </submittedName>
</protein>
<name>A0A1Z5JN34_FISSO</name>
<organism evidence="2 3">
    <name type="scientific">Fistulifera solaris</name>
    <name type="common">Oleaginous diatom</name>
    <dbReference type="NCBI Taxonomy" id="1519565"/>
    <lineage>
        <taxon>Eukaryota</taxon>
        <taxon>Sar</taxon>
        <taxon>Stramenopiles</taxon>
        <taxon>Ochrophyta</taxon>
        <taxon>Bacillariophyta</taxon>
        <taxon>Bacillariophyceae</taxon>
        <taxon>Bacillariophycidae</taxon>
        <taxon>Naviculales</taxon>
        <taxon>Naviculaceae</taxon>
        <taxon>Fistulifera</taxon>
    </lineage>
</organism>
<dbReference type="InterPro" id="IPR044980">
    <property type="entry name" value="NDUFB2_plant/fungi"/>
</dbReference>
<dbReference type="GO" id="GO:0045271">
    <property type="term" value="C:respiratory chain complex I"/>
    <property type="evidence" value="ECO:0007669"/>
    <property type="project" value="InterPro"/>
</dbReference>
<proteinExistence type="predicted"/>
<feature type="compositionally biased region" description="Acidic residues" evidence="1">
    <location>
        <begin position="84"/>
        <end position="101"/>
    </location>
</feature>
<evidence type="ECO:0000313" key="2">
    <source>
        <dbReference type="EMBL" id="GAX15433.1"/>
    </source>
</evidence>
<dbReference type="AlphaFoldDB" id="A0A1Z5JN34"/>
<evidence type="ECO:0000313" key="3">
    <source>
        <dbReference type="Proteomes" id="UP000198406"/>
    </source>
</evidence>
<dbReference type="PANTHER" id="PTHR36987">
    <property type="entry name" value="NADH DEHYDROGENASE [UBIQUINONE] 1 BETA SUBCOMPLEX SUBUNIT 2-LIKE"/>
    <property type="match status" value="1"/>
</dbReference>
<keyword evidence="3" id="KW-1185">Reference proteome</keyword>
<dbReference type="InParanoid" id="A0A1Z5JN34"/>
<dbReference type="EMBL" id="BDSP01000092">
    <property type="protein sequence ID" value="GAX15433.1"/>
    <property type="molecule type" value="Genomic_DNA"/>
</dbReference>
<reference evidence="2 3" key="1">
    <citation type="journal article" date="2015" name="Plant Cell">
        <title>Oil accumulation by the oleaginous diatom Fistulifera solaris as revealed by the genome and transcriptome.</title>
        <authorList>
            <person name="Tanaka T."/>
            <person name="Maeda Y."/>
            <person name="Veluchamy A."/>
            <person name="Tanaka M."/>
            <person name="Abida H."/>
            <person name="Marechal E."/>
            <person name="Bowler C."/>
            <person name="Muto M."/>
            <person name="Sunaga Y."/>
            <person name="Tanaka M."/>
            <person name="Yoshino T."/>
            <person name="Taniguchi T."/>
            <person name="Fukuda Y."/>
            <person name="Nemoto M."/>
            <person name="Matsumoto M."/>
            <person name="Wong P.S."/>
            <person name="Aburatani S."/>
            <person name="Fujibuchi W."/>
        </authorList>
    </citation>
    <scope>NUCLEOTIDE SEQUENCE [LARGE SCALE GENOMIC DNA]</scope>
    <source>
        <strain evidence="2 3">JPCC DA0580</strain>
    </source>
</reference>
<sequence length="101" mass="11704">MGGGAYMTVSETHTRWGEAFTVVCWLWIFHRARQDLPVVLGFRHPWEHAHDPFEPHVHHPTPAEADARSGSWDIFSKKSLKTSEDDDEEEDEEEDEDEEDA</sequence>
<dbReference type="PANTHER" id="PTHR36987:SF1">
    <property type="entry name" value="NADH DEHYDROGENASE [UBIQUINONE] 1 BETA SUBCOMPLEX SUBUNIT 2"/>
    <property type="match status" value="1"/>
</dbReference>
<dbReference type="OrthoDB" id="531564at2759"/>
<accession>A0A1Z5JN34</accession>